<dbReference type="AlphaFoldDB" id="A0A6I4W1K1"/>
<dbReference type="RefSeq" id="WP_160801500.1">
    <property type="nucleotide sequence ID" value="NZ_WUUL01000006.1"/>
</dbReference>
<comment type="caution">
    <text evidence="1">The sequence shown here is derived from an EMBL/GenBank/DDBJ whole genome shotgun (WGS) entry which is preliminary data.</text>
</comment>
<dbReference type="Proteomes" id="UP000430692">
    <property type="component" value="Unassembled WGS sequence"/>
</dbReference>
<evidence type="ECO:0000313" key="1">
    <source>
        <dbReference type="EMBL" id="MXQ54142.1"/>
    </source>
</evidence>
<proteinExistence type="predicted"/>
<evidence type="ECO:0000313" key="2">
    <source>
        <dbReference type="Proteomes" id="UP000430692"/>
    </source>
</evidence>
<organism evidence="1 2">
    <name type="scientific">Shimazuella alba</name>
    <dbReference type="NCBI Taxonomy" id="2690964"/>
    <lineage>
        <taxon>Bacteria</taxon>
        <taxon>Bacillati</taxon>
        <taxon>Bacillota</taxon>
        <taxon>Bacilli</taxon>
        <taxon>Bacillales</taxon>
        <taxon>Thermoactinomycetaceae</taxon>
        <taxon>Shimazuella</taxon>
    </lineage>
</organism>
<protein>
    <submittedName>
        <fullName evidence="1">Uncharacterized protein</fullName>
    </submittedName>
</protein>
<sequence length="100" mass="11541">MTSVKLNNQVHDLSYLISVARANGKIHRDDPANNTNKGRVLVLALSDKPEDEYYIYIPNHNNSPQIANKATYCKNDRNKLERWDKKVRKSGGFLFHKETL</sequence>
<keyword evidence="2" id="KW-1185">Reference proteome</keyword>
<dbReference type="EMBL" id="WUUL01000006">
    <property type="protein sequence ID" value="MXQ54142.1"/>
    <property type="molecule type" value="Genomic_DNA"/>
</dbReference>
<name>A0A6I4W1K1_9BACL</name>
<reference evidence="1 2" key="1">
    <citation type="submission" date="2019-12" db="EMBL/GenBank/DDBJ databases">
        <title>Whole-genome analyses of novel actinobacteria.</title>
        <authorList>
            <person name="Sahin N."/>
            <person name="Saygin H."/>
        </authorList>
    </citation>
    <scope>NUCLEOTIDE SEQUENCE [LARGE SCALE GENOMIC DNA]</scope>
    <source>
        <strain evidence="1 2">KC615</strain>
    </source>
</reference>
<gene>
    <name evidence="1" type="ORF">GSM42_10530</name>
</gene>
<accession>A0A6I4W1K1</accession>